<evidence type="ECO:0000256" key="2">
    <source>
        <dbReference type="ARBA" id="ARBA00022748"/>
    </source>
</evidence>
<dbReference type="SUPFAM" id="SSF52833">
    <property type="entry name" value="Thioredoxin-like"/>
    <property type="match status" value="1"/>
</dbReference>
<dbReference type="PROSITE" id="PS51352">
    <property type="entry name" value="THIOREDOXIN_2"/>
    <property type="match status" value="1"/>
</dbReference>
<dbReference type="RefSeq" id="WP_377906871.1">
    <property type="nucleotide sequence ID" value="NZ_JBHRZS010000007.1"/>
</dbReference>
<dbReference type="Pfam" id="PF00578">
    <property type="entry name" value="AhpC-TSA"/>
    <property type="match status" value="1"/>
</dbReference>
<dbReference type="PROSITE" id="PS51257">
    <property type="entry name" value="PROKAR_LIPOPROTEIN"/>
    <property type="match status" value="1"/>
</dbReference>
<dbReference type="InterPro" id="IPR000866">
    <property type="entry name" value="AhpC/TSA"/>
</dbReference>
<accession>A0ABV8AV72</accession>
<feature type="signal peptide" evidence="6">
    <location>
        <begin position="1"/>
        <end position="22"/>
    </location>
</feature>
<evidence type="ECO:0000256" key="3">
    <source>
        <dbReference type="ARBA" id="ARBA00023157"/>
    </source>
</evidence>
<keyword evidence="4" id="KW-0676">Redox-active center</keyword>
<dbReference type="Pfam" id="PF14289">
    <property type="entry name" value="DUF4369"/>
    <property type="match status" value="1"/>
</dbReference>
<evidence type="ECO:0000313" key="9">
    <source>
        <dbReference type="Proteomes" id="UP001595805"/>
    </source>
</evidence>
<dbReference type="InterPro" id="IPR025380">
    <property type="entry name" value="DUF4369"/>
</dbReference>
<comment type="subcellular location">
    <subcellularLocation>
        <location evidence="1">Cell envelope</location>
    </subcellularLocation>
</comment>
<organism evidence="8 9">
    <name type="scientific">Algoriphagus namhaensis</name>
    <dbReference type="NCBI Taxonomy" id="915353"/>
    <lineage>
        <taxon>Bacteria</taxon>
        <taxon>Pseudomonadati</taxon>
        <taxon>Bacteroidota</taxon>
        <taxon>Cytophagia</taxon>
        <taxon>Cytophagales</taxon>
        <taxon>Cyclobacteriaceae</taxon>
        <taxon>Algoriphagus</taxon>
    </lineage>
</organism>
<dbReference type="InterPro" id="IPR036249">
    <property type="entry name" value="Thioredoxin-like_sf"/>
</dbReference>
<dbReference type="InterPro" id="IPR050553">
    <property type="entry name" value="Thioredoxin_ResA/DsbE_sf"/>
</dbReference>
<dbReference type="Gene3D" id="3.40.30.10">
    <property type="entry name" value="Glutaredoxin"/>
    <property type="match status" value="1"/>
</dbReference>
<evidence type="ECO:0000256" key="5">
    <source>
        <dbReference type="SAM" id="Coils"/>
    </source>
</evidence>
<feature type="coiled-coil region" evidence="5">
    <location>
        <begin position="122"/>
        <end position="149"/>
    </location>
</feature>
<evidence type="ECO:0000256" key="6">
    <source>
        <dbReference type="SAM" id="SignalP"/>
    </source>
</evidence>
<dbReference type="EMBL" id="JBHRZS010000007">
    <property type="protein sequence ID" value="MFC3881525.1"/>
    <property type="molecule type" value="Genomic_DNA"/>
</dbReference>
<comment type="caution">
    <text evidence="8">The sequence shown here is derived from an EMBL/GenBank/DDBJ whole genome shotgun (WGS) entry which is preliminary data.</text>
</comment>
<keyword evidence="9" id="KW-1185">Reference proteome</keyword>
<keyword evidence="5" id="KW-0175">Coiled coil</keyword>
<proteinExistence type="predicted"/>
<sequence length="370" mass="41638">MKIQLSSFILFATILFFSCENAGNASNDGKITISGTLKNAPDGNLILSEFTDSRPIVLDTLTLTDGNYSFELELESPKFLELDLYGREKVRLALFDEDVQVNYDFSKANSLEINGSKDSQEMIKIQTLMTNYQNQVNELNEEYYAAMSANDAEAIKTIQEKALNLEANQSDQVKEVINSMDDSFASLAALGFLNTKNDFPFIDSLVTELNNRYPDTKMILQIKQQLDEMRALSIGQVAPEIESTNPNGELLKLSDYRGKYVLIDFWAAWCKPCRQENPNLVRMYAQYKDKGLEIFGVSLDRAREPWVEAIATDGLTWPQVSDLTYFDGPAPTTYQINAIPASFLLDPEGRIVARDLRGASLENKLAELFD</sequence>
<evidence type="ECO:0000313" key="8">
    <source>
        <dbReference type="EMBL" id="MFC3881525.1"/>
    </source>
</evidence>
<dbReference type="PANTHER" id="PTHR42852:SF6">
    <property type="entry name" value="THIOL:DISULFIDE INTERCHANGE PROTEIN DSBE"/>
    <property type="match status" value="1"/>
</dbReference>
<gene>
    <name evidence="8" type="ORF">ACFOSV_15125</name>
</gene>
<dbReference type="CDD" id="cd02966">
    <property type="entry name" value="TlpA_like_family"/>
    <property type="match status" value="1"/>
</dbReference>
<keyword evidence="2" id="KW-0201">Cytochrome c-type biogenesis</keyword>
<protein>
    <submittedName>
        <fullName evidence="8">Redoxin domain-containing protein</fullName>
    </submittedName>
</protein>
<name>A0ABV8AV72_9BACT</name>
<feature type="domain" description="Thioredoxin" evidence="7">
    <location>
        <begin position="232"/>
        <end position="370"/>
    </location>
</feature>
<reference evidence="9" key="1">
    <citation type="journal article" date="2019" name="Int. J. Syst. Evol. Microbiol.">
        <title>The Global Catalogue of Microorganisms (GCM) 10K type strain sequencing project: providing services to taxonomists for standard genome sequencing and annotation.</title>
        <authorList>
            <consortium name="The Broad Institute Genomics Platform"/>
            <consortium name="The Broad Institute Genome Sequencing Center for Infectious Disease"/>
            <person name="Wu L."/>
            <person name="Ma J."/>
        </authorList>
    </citation>
    <scope>NUCLEOTIDE SEQUENCE [LARGE SCALE GENOMIC DNA]</scope>
    <source>
        <strain evidence="9">CCUG 60523</strain>
    </source>
</reference>
<evidence type="ECO:0000256" key="4">
    <source>
        <dbReference type="ARBA" id="ARBA00023284"/>
    </source>
</evidence>
<keyword evidence="3" id="KW-1015">Disulfide bond</keyword>
<dbReference type="Proteomes" id="UP001595805">
    <property type="component" value="Unassembled WGS sequence"/>
</dbReference>
<dbReference type="InterPro" id="IPR013766">
    <property type="entry name" value="Thioredoxin_domain"/>
</dbReference>
<keyword evidence="6" id="KW-0732">Signal</keyword>
<feature type="chain" id="PRO_5046084648" evidence="6">
    <location>
        <begin position="23"/>
        <end position="370"/>
    </location>
</feature>
<dbReference type="PANTHER" id="PTHR42852">
    <property type="entry name" value="THIOL:DISULFIDE INTERCHANGE PROTEIN DSBE"/>
    <property type="match status" value="1"/>
</dbReference>
<evidence type="ECO:0000256" key="1">
    <source>
        <dbReference type="ARBA" id="ARBA00004196"/>
    </source>
</evidence>
<evidence type="ECO:0000259" key="7">
    <source>
        <dbReference type="PROSITE" id="PS51352"/>
    </source>
</evidence>